<dbReference type="OrthoDB" id="9800801at2"/>
<feature type="domain" description="DNA methylase N-4/N-6" evidence="5">
    <location>
        <begin position="363"/>
        <end position="429"/>
    </location>
</feature>
<name>Q096J9_STIAD</name>
<evidence type="ECO:0000313" key="9">
    <source>
        <dbReference type="Proteomes" id="UP000032702"/>
    </source>
</evidence>
<protein>
    <recommendedName>
        <fullName evidence="3">Methyltransferase</fullName>
        <ecNumber evidence="3">2.1.1.-</ecNumber>
    </recommendedName>
</protein>
<organism evidence="7 9">
    <name type="scientific">Stigmatella aurantiaca (strain DW4/3-1)</name>
    <dbReference type="NCBI Taxonomy" id="378806"/>
    <lineage>
        <taxon>Bacteria</taxon>
        <taxon>Pseudomonadati</taxon>
        <taxon>Myxococcota</taxon>
        <taxon>Myxococcia</taxon>
        <taxon>Myxococcales</taxon>
        <taxon>Cystobacterineae</taxon>
        <taxon>Archangiaceae</taxon>
        <taxon>Stigmatella</taxon>
    </lineage>
</organism>
<dbReference type="InterPro" id="IPR002941">
    <property type="entry name" value="DNA_methylase_N4/N6"/>
</dbReference>
<dbReference type="GO" id="GO:0003677">
    <property type="term" value="F:DNA binding"/>
    <property type="evidence" value="ECO:0007669"/>
    <property type="project" value="InterPro"/>
</dbReference>
<reference evidence="7 9" key="1">
    <citation type="submission" date="2006-04" db="EMBL/GenBank/DDBJ databases">
        <authorList>
            <person name="Nierman W.C."/>
        </authorList>
    </citation>
    <scope>NUCLEOTIDE SEQUENCE [LARGE SCALE GENOMIC DNA]</scope>
    <source>
        <strain evidence="7 9">DW4/3-1</strain>
    </source>
</reference>
<keyword evidence="8" id="KW-1185">Reference proteome</keyword>
<dbReference type="EC" id="2.1.1.-" evidence="3"/>
<dbReference type="RefSeq" id="WP_002612798.1">
    <property type="nucleotide sequence ID" value="NC_014623.1"/>
</dbReference>
<dbReference type="HOGENOM" id="CLU_024927_11_0_7"/>
<dbReference type="EMBL" id="CP002271">
    <property type="protein sequence ID" value="ADO68714.1"/>
    <property type="molecule type" value="Genomic_DNA"/>
</dbReference>
<feature type="region of interest" description="Disordered" evidence="4">
    <location>
        <begin position="341"/>
        <end position="371"/>
    </location>
</feature>
<evidence type="ECO:0000256" key="1">
    <source>
        <dbReference type="ARBA" id="ARBA00022603"/>
    </source>
</evidence>
<evidence type="ECO:0000313" key="7">
    <source>
        <dbReference type="EMBL" id="EAU67658.1"/>
    </source>
</evidence>
<keyword evidence="1 7" id="KW-0489">Methyltransferase</keyword>
<dbReference type="Gene3D" id="3.40.50.150">
    <property type="entry name" value="Vaccinia Virus protein VP39"/>
    <property type="match status" value="2"/>
</dbReference>
<sequence>MQGKLITDRAALFLGDAAHVGQVLGPNSIDAIVTDPPAGIGFMGREWDEDKGGRDEWIAWLSDVMRNAMHVLKPGGHALIWALPRTSHWTTTAVENAGFEIRDIVMHLFGTGFPKSFDVSKAIDSSLGATSLRQVIRPGAKSGAAPDANTYGSGLNVGFQPRELTLPASEAARAWHGWGTALKPAAEHWILARKPLEGTVAANVQTWGTGGLNIDACRIGEDVVGWGGGGRGAGDSGTWNADACGLRGGDARPAVGRWPANVTLDEHSAELLDAQSGVLTSGANPARRGPTKARSTYKDTFAGQASCTPARGENTGGASRFFYVAKPSKAERNTGCEHLPTRITNTELPPGTKGANSPRAGANRSGAAQNHHPTVKSIALMRWLCRLITPPGGAVLDLFAGSGSTGVAALAEGFEFIGVERDPDYAAIACARIRHALGDTMNHLEEEHPFSQ</sequence>
<dbReference type="Pfam" id="PF01555">
    <property type="entry name" value="N6_N4_Mtase"/>
    <property type="match status" value="2"/>
</dbReference>
<dbReference type="PRINTS" id="PR00508">
    <property type="entry name" value="S21N4MTFRASE"/>
</dbReference>
<dbReference type="eggNOG" id="COG0863">
    <property type="taxonomic scope" value="Bacteria"/>
</dbReference>
<dbReference type="PATRIC" id="fig|378806.16.peg.6920"/>
<evidence type="ECO:0000259" key="5">
    <source>
        <dbReference type="Pfam" id="PF01555"/>
    </source>
</evidence>
<evidence type="ECO:0000256" key="3">
    <source>
        <dbReference type="RuleBase" id="RU362026"/>
    </source>
</evidence>
<evidence type="ECO:0000313" key="8">
    <source>
        <dbReference type="Proteomes" id="UP000001351"/>
    </source>
</evidence>
<dbReference type="KEGG" id="sur:STAUR_0910"/>
<dbReference type="AlphaFoldDB" id="Q096J9"/>
<dbReference type="GO" id="GO:0008170">
    <property type="term" value="F:N-methyltransferase activity"/>
    <property type="evidence" value="ECO:0007669"/>
    <property type="project" value="InterPro"/>
</dbReference>
<reference evidence="6 8" key="2">
    <citation type="journal article" date="2011" name="Mol. Biol. Evol.">
        <title>Comparative genomic analysis of fruiting body formation in Myxococcales.</title>
        <authorList>
            <person name="Huntley S."/>
            <person name="Hamann N."/>
            <person name="Wegener-Feldbrugge S."/>
            <person name="Treuner-Lange A."/>
            <person name="Kube M."/>
            <person name="Reinhardt R."/>
            <person name="Klages S."/>
            <person name="Muller R."/>
            <person name="Ronning C.M."/>
            <person name="Nierman W.C."/>
            <person name="Sogaard-Andersen L."/>
        </authorList>
    </citation>
    <scope>NUCLEOTIDE SEQUENCE [LARGE SCALE GENOMIC DNA]</scope>
    <source>
        <strain evidence="6 8">DW4/3-1</strain>
    </source>
</reference>
<dbReference type="EMBL" id="AAMD01000029">
    <property type="protein sequence ID" value="EAU67658.1"/>
    <property type="molecule type" value="Genomic_DNA"/>
</dbReference>
<dbReference type="Proteomes" id="UP000032702">
    <property type="component" value="Unassembled WGS sequence"/>
</dbReference>
<keyword evidence="2" id="KW-0808">Transferase</keyword>
<comment type="similarity">
    <text evidence="3">Belongs to the N(4)/N(6)-methyltransferase family.</text>
</comment>
<feature type="domain" description="DNA methylase N-4/N-6" evidence="5">
    <location>
        <begin position="29"/>
        <end position="105"/>
    </location>
</feature>
<dbReference type="Proteomes" id="UP000001351">
    <property type="component" value="Chromosome"/>
</dbReference>
<dbReference type="InterPro" id="IPR001091">
    <property type="entry name" value="RM_Methyltransferase"/>
</dbReference>
<evidence type="ECO:0000313" key="6">
    <source>
        <dbReference type="EMBL" id="ADO68714.1"/>
    </source>
</evidence>
<accession>Q096J9</accession>
<dbReference type="GO" id="GO:0032259">
    <property type="term" value="P:methylation"/>
    <property type="evidence" value="ECO:0007669"/>
    <property type="project" value="UniProtKB-KW"/>
</dbReference>
<dbReference type="InterPro" id="IPR029063">
    <property type="entry name" value="SAM-dependent_MTases_sf"/>
</dbReference>
<dbReference type="REBASE" id="28450">
    <property type="entry name" value="M.SauDWORF910P"/>
</dbReference>
<gene>
    <name evidence="6" type="ordered locus">STAUR_0910</name>
    <name evidence="7" type="ORF">STIAU_0609</name>
</gene>
<evidence type="ECO:0000256" key="2">
    <source>
        <dbReference type="ARBA" id="ARBA00022679"/>
    </source>
</evidence>
<evidence type="ECO:0000256" key="4">
    <source>
        <dbReference type="SAM" id="MobiDB-lite"/>
    </source>
</evidence>
<dbReference type="SUPFAM" id="SSF53335">
    <property type="entry name" value="S-adenosyl-L-methionine-dependent methyltransferases"/>
    <property type="match status" value="1"/>
</dbReference>
<proteinExistence type="inferred from homology"/>
<dbReference type="STRING" id="378806.STAUR_0910"/>